<sequence length="204" mass="23178">MNPEGCLVPLHLKRFFLPPLVESLLNGAITTSGFLEGRLIKTEPQDPDVSRDYAAAGEGGPPFRCPVCSVGFARRISMANHVRIHTFDSSRETLYPCPLCTMVFDKRDHLVRHVRTHTGEKPYKCPHCPMACAVKWNLVTHMRTHTGERPYKCHLCPKTFAQRSPLTTHLRLHMGCNPFKCSRCFQSFRSRWMLASHEQTCNGA</sequence>
<dbReference type="EMBL" id="JABSTQ010010244">
    <property type="protein sequence ID" value="KAG0422347.1"/>
    <property type="molecule type" value="Genomic_DNA"/>
</dbReference>
<comment type="caution">
    <text evidence="1">The sequence shown here is derived from an EMBL/GenBank/DDBJ whole genome shotgun (WGS) entry which is preliminary data.</text>
</comment>
<proteinExistence type="predicted"/>
<name>A0AC60PMY3_IXOPE</name>
<dbReference type="Proteomes" id="UP000805193">
    <property type="component" value="Unassembled WGS sequence"/>
</dbReference>
<accession>A0AC60PMY3</accession>
<keyword evidence="2" id="KW-1185">Reference proteome</keyword>
<reference evidence="1 2" key="1">
    <citation type="journal article" date="2020" name="Cell">
        <title>Large-Scale Comparative Analyses of Tick Genomes Elucidate Their Genetic Diversity and Vector Capacities.</title>
        <authorList>
            <consortium name="Tick Genome and Microbiome Consortium (TIGMIC)"/>
            <person name="Jia N."/>
            <person name="Wang J."/>
            <person name="Shi W."/>
            <person name="Du L."/>
            <person name="Sun Y."/>
            <person name="Zhan W."/>
            <person name="Jiang J.F."/>
            <person name="Wang Q."/>
            <person name="Zhang B."/>
            <person name="Ji P."/>
            <person name="Bell-Sakyi L."/>
            <person name="Cui X.M."/>
            <person name="Yuan T.T."/>
            <person name="Jiang B.G."/>
            <person name="Yang W.F."/>
            <person name="Lam T.T."/>
            <person name="Chang Q.C."/>
            <person name="Ding S.J."/>
            <person name="Wang X.J."/>
            <person name="Zhu J.G."/>
            <person name="Ruan X.D."/>
            <person name="Zhao L."/>
            <person name="Wei J.T."/>
            <person name="Ye R.Z."/>
            <person name="Que T.C."/>
            <person name="Du C.H."/>
            <person name="Zhou Y.H."/>
            <person name="Cheng J.X."/>
            <person name="Dai P.F."/>
            <person name="Guo W.B."/>
            <person name="Han X.H."/>
            <person name="Huang E.J."/>
            <person name="Li L.F."/>
            <person name="Wei W."/>
            <person name="Gao Y.C."/>
            <person name="Liu J.Z."/>
            <person name="Shao H.Z."/>
            <person name="Wang X."/>
            <person name="Wang C.C."/>
            <person name="Yang T.C."/>
            <person name="Huo Q.B."/>
            <person name="Li W."/>
            <person name="Chen H.Y."/>
            <person name="Chen S.E."/>
            <person name="Zhou L.G."/>
            <person name="Ni X.B."/>
            <person name="Tian J.H."/>
            <person name="Sheng Y."/>
            <person name="Liu T."/>
            <person name="Pan Y.S."/>
            <person name="Xia L.Y."/>
            <person name="Li J."/>
            <person name="Zhao F."/>
            <person name="Cao W.C."/>
        </authorList>
    </citation>
    <scope>NUCLEOTIDE SEQUENCE [LARGE SCALE GENOMIC DNA]</scope>
    <source>
        <strain evidence="1">Iper-2018</strain>
    </source>
</reference>
<evidence type="ECO:0000313" key="2">
    <source>
        <dbReference type="Proteomes" id="UP000805193"/>
    </source>
</evidence>
<protein>
    <submittedName>
        <fullName evidence="1">Uncharacterized protein</fullName>
    </submittedName>
</protein>
<gene>
    <name evidence="1" type="ORF">HPB47_001812</name>
</gene>
<organism evidence="1 2">
    <name type="scientific">Ixodes persulcatus</name>
    <name type="common">Taiga tick</name>
    <dbReference type="NCBI Taxonomy" id="34615"/>
    <lineage>
        <taxon>Eukaryota</taxon>
        <taxon>Metazoa</taxon>
        <taxon>Ecdysozoa</taxon>
        <taxon>Arthropoda</taxon>
        <taxon>Chelicerata</taxon>
        <taxon>Arachnida</taxon>
        <taxon>Acari</taxon>
        <taxon>Parasitiformes</taxon>
        <taxon>Ixodida</taxon>
        <taxon>Ixodoidea</taxon>
        <taxon>Ixodidae</taxon>
        <taxon>Ixodinae</taxon>
        <taxon>Ixodes</taxon>
    </lineage>
</organism>
<evidence type="ECO:0000313" key="1">
    <source>
        <dbReference type="EMBL" id="KAG0422347.1"/>
    </source>
</evidence>